<keyword evidence="8 21" id="KW-0547">Nucleotide-binding</keyword>
<feature type="compositionally biased region" description="Low complexity" evidence="22">
    <location>
        <begin position="815"/>
        <end position="833"/>
    </location>
</feature>
<feature type="compositionally biased region" description="Low complexity" evidence="22">
    <location>
        <begin position="665"/>
        <end position="686"/>
    </location>
</feature>
<evidence type="ECO:0000256" key="16">
    <source>
        <dbReference type="ARBA" id="ARBA00041586"/>
    </source>
</evidence>
<dbReference type="PANTHER" id="PTHR24058">
    <property type="entry name" value="DUAL SPECIFICITY PROTEIN KINASE"/>
    <property type="match status" value="1"/>
</dbReference>
<evidence type="ECO:0000256" key="12">
    <source>
        <dbReference type="ARBA" id="ARBA00023137"/>
    </source>
</evidence>
<evidence type="ECO:0000256" key="19">
    <source>
        <dbReference type="ARBA" id="ARBA00049308"/>
    </source>
</evidence>
<feature type="compositionally biased region" description="Basic and acidic residues" evidence="22">
    <location>
        <begin position="570"/>
        <end position="579"/>
    </location>
</feature>
<protein>
    <recommendedName>
        <fullName evidence="15">Dual specificity tyrosine-phosphorylation-regulated kinase 1A</fullName>
        <ecNumber evidence="3">2.7.11.23</ecNumber>
        <ecNumber evidence="4">2.7.12.1</ecNumber>
    </recommendedName>
    <alternativeName>
        <fullName evidence="16">Protein kinase minibrain homolog</fullName>
    </alternativeName>
</protein>
<dbReference type="EC" id="2.7.11.23" evidence="3"/>
<evidence type="ECO:0000256" key="4">
    <source>
        <dbReference type="ARBA" id="ARBA00013203"/>
    </source>
</evidence>
<accession>A0A8X7WVP6</accession>
<feature type="compositionally biased region" description="Polar residues" evidence="22">
    <location>
        <begin position="795"/>
        <end position="806"/>
    </location>
</feature>
<dbReference type="InterPro" id="IPR000719">
    <property type="entry name" value="Prot_kinase_dom"/>
</dbReference>
<evidence type="ECO:0000256" key="9">
    <source>
        <dbReference type="ARBA" id="ARBA00022777"/>
    </source>
</evidence>
<keyword evidence="9 24" id="KW-0418">Kinase</keyword>
<evidence type="ECO:0000256" key="21">
    <source>
        <dbReference type="PROSITE-ProRule" id="PRU10141"/>
    </source>
</evidence>
<evidence type="ECO:0000256" key="18">
    <source>
        <dbReference type="ARBA" id="ARBA00049003"/>
    </source>
</evidence>
<keyword evidence="12" id="KW-0829">Tyrosine-protein kinase</keyword>
<evidence type="ECO:0000256" key="11">
    <source>
        <dbReference type="ARBA" id="ARBA00023015"/>
    </source>
</evidence>
<dbReference type="FunFam" id="3.30.200.20:FF:000087">
    <property type="entry name" value="Dual specificity tyrosine-phosphorylation-regulated kinase 1A"/>
    <property type="match status" value="1"/>
</dbReference>
<dbReference type="GO" id="GO:0005524">
    <property type="term" value="F:ATP binding"/>
    <property type="evidence" value="ECO:0007669"/>
    <property type="project" value="UniProtKB-UniRule"/>
</dbReference>
<evidence type="ECO:0000256" key="15">
    <source>
        <dbReference type="ARBA" id="ARBA00039572"/>
    </source>
</evidence>
<comment type="catalytic activity">
    <reaction evidence="19">
        <text>L-threonyl-[protein] + ATP = O-phospho-L-threonyl-[protein] + ADP + H(+)</text>
        <dbReference type="Rhea" id="RHEA:46608"/>
        <dbReference type="Rhea" id="RHEA-COMP:11060"/>
        <dbReference type="Rhea" id="RHEA-COMP:11605"/>
        <dbReference type="ChEBI" id="CHEBI:15378"/>
        <dbReference type="ChEBI" id="CHEBI:30013"/>
        <dbReference type="ChEBI" id="CHEBI:30616"/>
        <dbReference type="ChEBI" id="CHEBI:61977"/>
        <dbReference type="ChEBI" id="CHEBI:456216"/>
        <dbReference type="EC" id="2.7.12.1"/>
    </reaction>
</comment>
<keyword evidence="11" id="KW-0805">Transcription regulation</keyword>
<keyword evidence="6" id="KW-0597">Phosphoprotein</keyword>
<dbReference type="InterPro" id="IPR008271">
    <property type="entry name" value="Ser/Thr_kinase_AS"/>
</dbReference>
<keyword evidence="5" id="KW-0723">Serine/threonine-protein kinase</keyword>
<evidence type="ECO:0000256" key="17">
    <source>
        <dbReference type="ARBA" id="ARBA00048705"/>
    </source>
</evidence>
<dbReference type="FunFam" id="1.10.510.10:FF:000264">
    <property type="entry name" value="dual specificity tyrosine-phosphorylation-regulated kinase 1B isoform X3"/>
    <property type="match status" value="1"/>
</dbReference>
<dbReference type="CDD" id="cd14226">
    <property type="entry name" value="PKc_DYRK1"/>
    <property type="match status" value="1"/>
</dbReference>
<evidence type="ECO:0000256" key="5">
    <source>
        <dbReference type="ARBA" id="ARBA00022527"/>
    </source>
</evidence>
<organism evidence="24 25">
    <name type="scientific">Polypterus senegalus</name>
    <name type="common">Senegal bichir</name>
    <dbReference type="NCBI Taxonomy" id="55291"/>
    <lineage>
        <taxon>Eukaryota</taxon>
        <taxon>Metazoa</taxon>
        <taxon>Chordata</taxon>
        <taxon>Craniata</taxon>
        <taxon>Vertebrata</taxon>
        <taxon>Euteleostomi</taxon>
        <taxon>Actinopterygii</taxon>
        <taxon>Polypteriformes</taxon>
        <taxon>Polypteridae</taxon>
        <taxon>Polypterus</taxon>
    </lineage>
</organism>
<feature type="binding site" evidence="21">
    <location>
        <position position="351"/>
    </location>
    <ligand>
        <name>ATP</name>
        <dbReference type="ChEBI" id="CHEBI:30616"/>
    </ligand>
</feature>
<reference evidence="24 25" key="1">
    <citation type="journal article" date="2021" name="Cell">
        <title>Tracing the genetic footprints of vertebrate landing in non-teleost ray-finned fishes.</title>
        <authorList>
            <person name="Bi X."/>
            <person name="Wang K."/>
            <person name="Yang L."/>
            <person name="Pan H."/>
            <person name="Jiang H."/>
            <person name="Wei Q."/>
            <person name="Fang M."/>
            <person name="Yu H."/>
            <person name="Zhu C."/>
            <person name="Cai Y."/>
            <person name="He Y."/>
            <person name="Gan X."/>
            <person name="Zeng H."/>
            <person name="Yu D."/>
            <person name="Zhu Y."/>
            <person name="Jiang H."/>
            <person name="Qiu Q."/>
            <person name="Yang H."/>
            <person name="Zhang Y.E."/>
            <person name="Wang W."/>
            <person name="Zhu M."/>
            <person name="He S."/>
            <person name="Zhang G."/>
        </authorList>
    </citation>
    <scope>NUCLEOTIDE SEQUENCE [LARGE SCALE GENOMIC DNA]</scope>
    <source>
        <strain evidence="24">Bchr_013</strain>
    </source>
</reference>
<evidence type="ECO:0000256" key="10">
    <source>
        <dbReference type="ARBA" id="ARBA00022840"/>
    </source>
</evidence>
<evidence type="ECO:0000256" key="20">
    <source>
        <dbReference type="ARBA" id="ARBA00051680"/>
    </source>
</evidence>
<dbReference type="GO" id="GO:0008353">
    <property type="term" value="F:RNA polymerase II CTD heptapeptide repeat kinase activity"/>
    <property type="evidence" value="ECO:0007669"/>
    <property type="project" value="UniProtKB-EC"/>
</dbReference>
<evidence type="ECO:0000256" key="8">
    <source>
        <dbReference type="ARBA" id="ARBA00022741"/>
    </source>
</evidence>
<comment type="caution">
    <text evidence="24">The sequence shown here is derived from an EMBL/GenBank/DDBJ whole genome shotgun (WGS) entry which is preliminary data.</text>
</comment>
<evidence type="ECO:0000313" key="24">
    <source>
        <dbReference type="EMBL" id="KAG2456905.1"/>
    </source>
</evidence>
<dbReference type="Proteomes" id="UP000886611">
    <property type="component" value="Unassembled WGS sequence"/>
</dbReference>
<dbReference type="AlphaFoldDB" id="A0A8X7WVP6"/>
<dbReference type="PROSITE" id="PS00107">
    <property type="entry name" value="PROTEIN_KINASE_ATP"/>
    <property type="match status" value="1"/>
</dbReference>
<evidence type="ECO:0000256" key="7">
    <source>
        <dbReference type="ARBA" id="ARBA00022679"/>
    </source>
</evidence>
<feature type="region of interest" description="Disordered" evidence="22">
    <location>
        <begin position="648"/>
        <end position="701"/>
    </location>
</feature>
<evidence type="ECO:0000256" key="3">
    <source>
        <dbReference type="ARBA" id="ARBA00012409"/>
    </source>
</evidence>
<feature type="region of interest" description="Disordered" evidence="22">
    <location>
        <begin position="569"/>
        <end position="605"/>
    </location>
</feature>
<dbReference type="PROSITE" id="PS00108">
    <property type="entry name" value="PROTEIN_KINASE_ST"/>
    <property type="match status" value="1"/>
</dbReference>
<dbReference type="Gene3D" id="3.30.200.20">
    <property type="entry name" value="Phosphorylase Kinase, domain 1"/>
    <property type="match status" value="1"/>
</dbReference>
<keyword evidence="10 21" id="KW-0067">ATP-binding</keyword>
<dbReference type="SMART" id="SM00220">
    <property type="entry name" value="S_TKc"/>
    <property type="match status" value="1"/>
</dbReference>
<comment type="subcellular location">
    <subcellularLocation>
        <location evidence="1">Nucleus speckle</location>
    </subcellularLocation>
</comment>
<name>A0A8X7WVP6_POLSE</name>
<evidence type="ECO:0000256" key="6">
    <source>
        <dbReference type="ARBA" id="ARBA00022553"/>
    </source>
</evidence>
<dbReference type="SUPFAM" id="SSF56112">
    <property type="entry name" value="Protein kinase-like (PK-like)"/>
    <property type="match status" value="1"/>
</dbReference>
<dbReference type="GO" id="GO:0004712">
    <property type="term" value="F:protein serine/threonine/tyrosine kinase activity"/>
    <property type="evidence" value="ECO:0007669"/>
    <property type="project" value="UniProtKB-EC"/>
</dbReference>
<feature type="region of interest" description="Disordered" evidence="22">
    <location>
        <begin position="755"/>
        <end position="840"/>
    </location>
</feature>
<evidence type="ECO:0000259" key="23">
    <source>
        <dbReference type="PROSITE" id="PS50011"/>
    </source>
</evidence>
<evidence type="ECO:0000256" key="13">
    <source>
        <dbReference type="ARBA" id="ARBA00023163"/>
    </source>
</evidence>
<feature type="region of interest" description="Disordered" evidence="22">
    <location>
        <begin position="716"/>
        <end position="736"/>
    </location>
</feature>
<gene>
    <name evidence="24" type="primary">Dyrk1a_0</name>
    <name evidence="24" type="ORF">GTO96_0013185</name>
</gene>
<feature type="compositionally biased region" description="Basic residues" evidence="22">
    <location>
        <begin position="761"/>
        <end position="781"/>
    </location>
</feature>
<dbReference type="EMBL" id="JAATIS010008602">
    <property type="protein sequence ID" value="KAG2456905.1"/>
    <property type="molecule type" value="Genomic_DNA"/>
</dbReference>
<evidence type="ECO:0000256" key="14">
    <source>
        <dbReference type="ARBA" id="ARBA00023242"/>
    </source>
</evidence>
<dbReference type="PANTHER" id="PTHR24058:SF121">
    <property type="entry name" value="DUAL SPECIFICITY TYROSINE-PHOSPHORYLATION-REGULATED KINASE 1A"/>
    <property type="match status" value="1"/>
</dbReference>
<comment type="similarity">
    <text evidence="2">Belongs to the protein kinase superfamily. CMGC Ser/Thr protein kinase family. MNB/DYRK subfamily.</text>
</comment>
<dbReference type="EC" id="2.7.12.1" evidence="4"/>
<comment type="catalytic activity">
    <reaction evidence="17">
        <text>[DNA-directed RNA polymerase] + ATP = phospho-[DNA-directed RNA polymerase] + ADP + H(+)</text>
        <dbReference type="Rhea" id="RHEA:10216"/>
        <dbReference type="Rhea" id="RHEA-COMP:11321"/>
        <dbReference type="Rhea" id="RHEA-COMP:11322"/>
        <dbReference type="ChEBI" id="CHEBI:15378"/>
        <dbReference type="ChEBI" id="CHEBI:30616"/>
        <dbReference type="ChEBI" id="CHEBI:43176"/>
        <dbReference type="ChEBI" id="CHEBI:68546"/>
        <dbReference type="ChEBI" id="CHEBI:456216"/>
        <dbReference type="EC" id="2.7.11.23"/>
    </reaction>
    <physiologicalReaction direction="left-to-right" evidence="17">
        <dbReference type="Rhea" id="RHEA:10217"/>
    </physiologicalReaction>
</comment>
<proteinExistence type="inferred from homology"/>
<feature type="compositionally biased region" description="Polar residues" evidence="22">
    <location>
        <begin position="648"/>
        <end position="664"/>
    </location>
</feature>
<feature type="domain" description="Protein kinase" evidence="23">
    <location>
        <begin position="322"/>
        <end position="642"/>
    </location>
</feature>
<dbReference type="SUPFAM" id="SSF140996">
    <property type="entry name" value="Hermes dimerisation domain"/>
    <property type="match status" value="1"/>
</dbReference>
<dbReference type="PROSITE" id="PS50011">
    <property type="entry name" value="PROTEIN_KINASE_DOM"/>
    <property type="match status" value="1"/>
</dbReference>
<evidence type="ECO:0000313" key="25">
    <source>
        <dbReference type="Proteomes" id="UP000886611"/>
    </source>
</evidence>
<keyword evidence="14" id="KW-0539">Nucleus</keyword>
<dbReference type="Gene3D" id="1.10.510.10">
    <property type="entry name" value="Transferase(Phosphotransferase) domain 1"/>
    <property type="match status" value="1"/>
</dbReference>
<feature type="region of interest" description="Disordered" evidence="22">
    <location>
        <begin position="278"/>
        <end position="299"/>
    </location>
</feature>
<evidence type="ECO:0000256" key="1">
    <source>
        <dbReference type="ARBA" id="ARBA00004324"/>
    </source>
</evidence>
<dbReference type="InterPro" id="IPR044131">
    <property type="entry name" value="PKc_DYR1A/1B"/>
</dbReference>
<evidence type="ECO:0000256" key="2">
    <source>
        <dbReference type="ARBA" id="ARBA00008867"/>
    </source>
</evidence>
<sequence>MGESKKCDVKKVVKQPGQVARKNIASLKLKSFIKRTPYEKTSQRHKEITCAILHYICKGMTPVYAVEKGSFRDLVKVLDPRYVMPSRKHFSKVELPLLYNACRAQVEKDVRSVVHYALTTDLCTSRATQPYMSVTIHYISKDWILCARCLQTAYFPDDHTGAMIAQGGETSACKPSSVRLAPSFSFHAAGLQMATQMPHTHQQYNDCHPQSTDPSVAALSYNEQVQQPVVNQVISDVVILQRRMPQTFRDPATAPLRKLSVDLIKTYKHINEVYYAKKKRRHQQGQGDDSSHKKERKVYNDGYDDDNYDYIVKNGEKWMERYEIDSLIGKGSFGQVVKAYDRVEQEWVAIKIIKNKKAFLNQAQIEVRLLELMNKHDTEMKYYIVHLKRHFMFRNHLCLVFEMLSYNLYDLLRNTNFRGVSLNLTRKFAQQMSTALLFLATPELSIIHCDLKPENILLCNPKRSAIKIVDFGSSCQLGQRIYQYIQSRFYRSPEVLLGMPYDLAIDMWSLGCILVEMHTGEPLFSGANEVDQMNKIVEVLGFPPNHILDHAPKARKFFEKLPDSTWGVKKTKDGKREYKPPGSRKLHNILGVETGGPGGRRAGESGHTVADYLKFKDLILRMLDYDPKTRIQPYYALQHSFFKKTADEGTNTSNSVSTSPALEQSSGTTSSTSSSSGGSSGTSNSGRARSDPTHQHRHSGGNFNAAVQAMDCDTHCPQVRQPYPPPVGWNGSDGSQQVTVETHPVQETTFHVAPQQPNTSHQHHGSNSSHHHHHHHHHHHGQPVLGNRNRPRVYNSPTNSSSTQDSMEVVHSHHSVTSLSSSASSSSTSSSSTGNQGNQAYQNRPIAANALDFGHNGTVDVNLSVFSNPRQETGITGHPSYQIAANTGSVHYVTEGHLGMRQGIDRDESPMAGVCVQQSSVASS</sequence>
<dbReference type="GO" id="GO:0016607">
    <property type="term" value="C:nuclear speck"/>
    <property type="evidence" value="ECO:0007669"/>
    <property type="project" value="UniProtKB-SubCell"/>
</dbReference>
<feature type="non-terminal residue" evidence="24">
    <location>
        <position position="924"/>
    </location>
</feature>
<feature type="non-terminal residue" evidence="24">
    <location>
        <position position="1"/>
    </location>
</feature>
<keyword evidence="7" id="KW-0808">Transferase</keyword>
<evidence type="ECO:0000256" key="22">
    <source>
        <dbReference type="SAM" id="MobiDB-lite"/>
    </source>
</evidence>
<dbReference type="InterPro" id="IPR011009">
    <property type="entry name" value="Kinase-like_dom_sf"/>
</dbReference>
<keyword evidence="25" id="KW-1185">Reference proteome</keyword>
<keyword evidence="13" id="KW-0804">Transcription</keyword>
<dbReference type="Pfam" id="PF00069">
    <property type="entry name" value="Pkinase"/>
    <property type="match status" value="1"/>
</dbReference>
<dbReference type="InterPro" id="IPR017441">
    <property type="entry name" value="Protein_kinase_ATP_BS"/>
</dbReference>
<dbReference type="GO" id="GO:0004713">
    <property type="term" value="F:protein tyrosine kinase activity"/>
    <property type="evidence" value="ECO:0007669"/>
    <property type="project" value="UniProtKB-KW"/>
</dbReference>
<dbReference type="InterPro" id="IPR050494">
    <property type="entry name" value="Ser_Thr_dual-spec_kinase"/>
</dbReference>
<comment type="catalytic activity">
    <reaction evidence="20">
        <text>L-tyrosyl-[protein] + ATP = O-phospho-L-tyrosyl-[protein] + ADP + H(+)</text>
        <dbReference type="Rhea" id="RHEA:10596"/>
        <dbReference type="Rhea" id="RHEA-COMP:10136"/>
        <dbReference type="Rhea" id="RHEA-COMP:20101"/>
        <dbReference type="ChEBI" id="CHEBI:15378"/>
        <dbReference type="ChEBI" id="CHEBI:30616"/>
        <dbReference type="ChEBI" id="CHEBI:46858"/>
        <dbReference type="ChEBI" id="CHEBI:61978"/>
        <dbReference type="ChEBI" id="CHEBI:456216"/>
        <dbReference type="EC" id="2.7.12.1"/>
    </reaction>
</comment>
<comment type="catalytic activity">
    <reaction evidence="18">
        <text>L-seryl-[protein] + ATP = O-phospho-L-seryl-[protein] + ADP + H(+)</text>
        <dbReference type="Rhea" id="RHEA:17989"/>
        <dbReference type="Rhea" id="RHEA-COMP:9863"/>
        <dbReference type="Rhea" id="RHEA-COMP:11604"/>
        <dbReference type="ChEBI" id="CHEBI:15378"/>
        <dbReference type="ChEBI" id="CHEBI:29999"/>
        <dbReference type="ChEBI" id="CHEBI:30616"/>
        <dbReference type="ChEBI" id="CHEBI:83421"/>
        <dbReference type="ChEBI" id="CHEBI:456216"/>
        <dbReference type="EC" id="2.7.12.1"/>
    </reaction>
</comment>